<keyword evidence="4" id="KW-1185">Reference proteome</keyword>
<dbReference type="AlphaFoldDB" id="A0AAD9TQI2"/>
<dbReference type="Gene3D" id="3.30.420.10">
    <property type="entry name" value="Ribonuclease H-like superfamily/Ribonuclease H"/>
    <property type="match status" value="1"/>
</dbReference>
<evidence type="ECO:0000313" key="4">
    <source>
        <dbReference type="Proteomes" id="UP001280121"/>
    </source>
</evidence>
<dbReference type="GO" id="GO:0005737">
    <property type="term" value="C:cytoplasm"/>
    <property type="evidence" value="ECO:0007669"/>
    <property type="project" value="TreeGrafter"/>
</dbReference>
<organism evidence="3 4">
    <name type="scientific">Dipteronia dyeriana</name>
    <dbReference type="NCBI Taxonomy" id="168575"/>
    <lineage>
        <taxon>Eukaryota</taxon>
        <taxon>Viridiplantae</taxon>
        <taxon>Streptophyta</taxon>
        <taxon>Embryophyta</taxon>
        <taxon>Tracheophyta</taxon>
        <taxon>Spermatophyta</taxon>
        <taxon>Magnoliopsida</taxon>
        <taxon>eudicotyledons</taxon>
        <taxon>Gunneridae</taxon>
        <taxon>Pentapetalae</taxon>
        <taxon>rosids</taxon>
        <taxon>malvids</taxon>
        <taxon>Sapindales</taxon>
        <taxon>Sapindaceae</taxon>
        <taxon>Hippocastanoideae</taxon>
        <taxon>Acereae</taxon>
        <taxon>Dipteronia</taxon>
    </lineage>
</organism>
<protein>
    <submittedName>
        <fullName evidence="3">Uncharacterized protein</fullName>
    </submittedName>
</protein>
<dbReference type="Proteomes" id="UP001280121">
    <property type="component" value="Unassembled WGS sequence"/>
</dbReference>
<dbReference type="InterPro" id="IPR012337">
    <property type="entry name" value="RNaseH-like_sf"/>
</dbReference>
<sequence>MIPTKYLSKMGIYEVECQGTKVKAILVDHEDFLDAKIVEFKTSLQNQGCPVVGIDFKVNYCDKKVELVILCGQNHCLLIKVPKIHSYPLSLDGVLADRNLCFVGTGIPDKLPGLTLGSENWVSDAGQPRSFYMSEIVEVCDLAAKVLKKPKLCKCGLAELDTEVRINSTVASIASSWSPSPVTDSKVMEEKASLPEMIKCIPDWKAVAFSDEDIKYAIYDACTCCFIGYKMLELVDATN</sequence>
<dbReference type="GO" id="GO:0003676">
    <property type="term" value="F:nucleic acid binding"/>
    <property type="evidence" value="ECO:0007669"/>
    <property type="project" value="InterPro"/>
</dbReference>
<dbReference type="GO" id="GO:0008408">
    <property type="term" value="F:3'-5' exonuclease activity"/>
    <property type="evidence" value="ECO:0007669"/>
    <property type="project" value="TreeGrafter"/>
</dbReference>
<dbReference type="InterPro" id="IPR036397">
    <property type="entry name" value="RNaseH_sf"/>
</dbReference>
<evidence type="ECO:0000313" key="3">
    <source>
        <dbReference type="EMBL" id="KAK2640286.1"/>
    </source>
</evidence>
<dbReference type="InterPro" id="IPR051132">
    <property type="entry name" value="3-5_Exonuclease_domain"/>
</dbReference>
<name>A0AAD9TQI2_9ROSI</name>
<reference evidence="3" key="1">
    <citation type="journal article" date="2023" name="Plant J.">
        <title>Genome sequences and population genomics provide insights into the demographic history, inbreeding, and mutation load of two 'living fossil' tree species of Dipteronia.</title>
        <authorList>
            <person name="Feng Y."/>
            <person name="Comes H.P."/>
            <person name="Chen J."/>
            <person name="Zhu S."/>
            <person name="Lu R."/>
            <person name="Zhang X."/>
            <person name="Li P."/>
            <person name="Qiu J."/>
            <person name="Olsen K.M."/>
            <person name="Qiu Y."/>
        </authorList>
    </citation>
    <scope>NUCLEOTIDE SEQUENCE</scope>
    <source>
        <strain evidence="3">KIB01</strain>
    </source>
</reference>
<evidence type="ECO:0000256" key="2">
    <source>
        <dbReference type="ARBA" id="ARBA00022801"/>
    </source>
</evidence>
<dbReference type="SUPFAM" id="SSF53098">
    <property type="entry name" value="Ribonuclease H-like"/>
    <property type="match status" value="1"/>
</dbReference>
<accession>A0AAD9TQI2</accession>
<dbReference type="PANTHER" id="PTHR13620:SF121">
    <property type="entry name" value="EMB|CAB82946.1-RELATED"/>
    <property type="match status" value="1"/>
</dbReference>
<proteinExistence type="predicted"/>
<dbReference type="EMBL" id="JANJYI010000008">
    <property type="protein sequence ID" value="KAK2640286.1"/>
    <property type="molecule type" value="Genomic_DNA"/>
</dbReference>
<gene>
    <name evidence="3" type="ORF">Ddye_028081</name>
</gene>
<keyword evidence="2" id="KW-0378">Hydrolase</keyword>
<comment type="caution">
    <text evidence="3">The sequence shown here is derived from an EMBL/GenBank/DDBJ whole genome shotgun (WGS) entry which is preliminary data.</text>
</comment>
<evidence type="ECO:0000256" key="1">
    <source>
        <dbReference type="ARBA" id="ARBA00022722"/>
    </source>
</evidence>
<dbReference type="GO" id="GO:0005634">
    <property type="term" value="C:nucleus"/>
    <property type="evidence" value="ECO:0007669"/>
    <property type="project" value="TreeGrafter"/>
</dbReference>
<keyword evidence="1" id="KW-0540">Nuclease</keyword>
<dbReference type="PANTHER" id="PTHR13620">
    <property type="entry name" value="3-5 EXONUCLEASE"/>
    <property type="match status" value="1"/>
</dbReference>